<dbReference type="InterPro" id="IPR013894">
    <property type="entry name" value="RMI1_OB"/>
</dbReference>
<dbReference type="Pfam" id="PF16099">
    <property type="entry name" value="RMI1_C"/>
    <property type="match status" value="1"/>
</dbReference>
<evidence type="ECO:0000256" key="7">
    <source>
        <dbReference type="SAM" id="MobiDB-lite"/>
    </source>
</evidence>
<dbReference type="AlphaFoldDB" id="A0A6P7S9P5"/>
<sequence length="611" mass="69472">MEAVHIFLKSKHIQVPMEWLDACIDWLKEEHQGSTLSADQLKSLVYEQWLAADLTELGSQCLPQQTATSNKFFLSGFYCLQVNNIIDISTSYYTQHSKLKGTDFSNSLISAENPKQYTPQPVHCRMLKMEMTDGTTVVHGIEYKSIPSLNVNINPGFKVLIKGKILCRNGVLMLSNENISVLGGEVDSLIESNAQLLLIPKVMKEVALFAGKDMRKDFVDSDNNNKNISNRKMKELHTSNVQNKKHVYSDSSYDQACIQKKSRLYKDTSEETFDPHYNNMKDNATKMSTNLIDEFADEWDDLDFMQELDENADLNIPKKSNEKPVSQPSEISHFEENWDEDEMEVAMLNDIEFENETKPQNSDIHSSTSMAPSVTHDEISTSRLKAHQKPTSSVTSKYNKQLSTLDINSNKKKSDASQFESYNDSSTSTSNSIEHLMNKWTKLSTQSHIQSNIFPCLSKVDVHKIPFTYLFLLKAYNLQAESIKFYIKGYISTLLSRMTRANGKWQLKCMLNDGTGTLPVELSDELLTEFIGFTVEESVKMNAASASDSSLKQKLHQGLQQCQVKIVNLYNIFEIEMNQNYSHPIVTKIHPITTEILNQLQTHLATALERI</sequence>
<evidence type="ECO:0000313" key="12">
    <source>
        <dbReference type="RefSeq" id="XP_029634766.1"/>
    </source>
</evidence>
<keyword evidence="11" id="KW-1185">Reference proteome</keyword>
<evidence type="ECO:0000259" key="8">
    <source>
        <dbReference type="Pfam" id="PF08585"/>
    </source>
</evidence>
<dbReference type="Gene3D" id="6.10.140.770">
    <property type="match status" value="1"/>
</dbReference>
<dbReference type="SMART" id="SM01161">
    <property type="entry name" value="DUF1767"/>
    <property type="match status" value="1"/>
</dbReference>
<evidence type="ECO:0000256" key="5">
    <source>
        <dbReference type="ARBA" id="ARBA00023242"/>
    </source>
</evidence>
<dbReference type="Proteomes" id="UP000515154">
    <property type="component" value="Linkage group LG4"/>
</dbReference>
<gene>
    <name evidence="12 13 14 15" type="primary">LOC115210355</name>
</gene>
<feature type="compositionally biased region" description="Polar residues" evidence="7">
    <location>
        <begin position="389"/>
        <end position="408"/>
    </location>
</feature>
<name>A0A6P7S9P5_9MOLL</name>
<dbReference type="GO" id="GO:0000712">
    <property type="term" value="P:resolution of meiotic recombination intermediates"/>
    <property type="evidence" value="ECO:0007669"/>
    <property type="project" value="TreeGrafter"/>
</dbReference>
<comment type="subcellular location">
    <subcellularLocation>
        <location evidence="1">Nucleus</location>
    </subcellularLocation>
</comment>
<evidence type="ECO:0000313" key="13">
    <source>
        <dbReference type="RefSeq" id="XP_029634767.1"/>
    </source>
</evidence>
<dbReference type="InterPro" id="IPR042470">
    <property type="entry name" value="RMI1_N_C_sf"/>
</dbReference>
<evidence type="ECO:0000256" key="3">
    <source>
        <dbReference type="ARBA" id="ARBA00018987"/>
    </source>
</evidence>
<dbReference type="Pfam" id="PF21000">
    <property type="entry name" value="RMI1_N_N"/>
    <property type="match status" value="1"/>
</dbReference>
<evidence type="ECO:0000259" key="9">
    <source>
        <dbReference type="Pfam" id="PF16099"/>
    </source>
</evidence>
<feature type="domain" description="RecQ mediated genome instability protein 1 OB-fold" evidence="8">
    <location>
        <begin position="62"/>
        <end position="194"/>
    </location>
</feature>
<dbReference type="FunFam" id="2.40.50.770:FF:000002">
    <property type="entry name" value="recQ-mediated genome instability protein 1"/>
    <property type="match status" value="1"/>
</dbReference>
<feature type="domain" description="RMI1 N-terminal" evidence="10">
    <location>
        <begin position="8"/>
        <end position="56"/>
    </location>
</feature>
<dbReference type="RefSeq" id="XP_036357998.1">
    <property type="nucleotide sequence ID" value="XM_036502105.1"/>
</dbReference>
<dbReference type="GO" id="GO:0000724">
    <property type="term" value="P:double-strand break repair via homologous recombination"/>
    <property type="evidence" value="ECO:0007669"/>
    <property type="project" value="TreeGrafter"/>
</dbReference>
<accession>A0A6P7S9P5</accession>
<reference evidence="12 13" key="1">
    <citation type="submission" date="2025-08" db="UniProtKB">
        <authorList>
            <consortium name="RefSeq"/>
        </authorList>
    </citation>
    <scope>IDENTIFICATION</scope>
</reference>
<dbReference type="Pfam" id="PF08585">
    <property type="entry name" value="RMI1_N_C"/>
    <property type="match status" value="1"/>
</dbReference>
<proteinExistence type="inferred from homology"/>
<feature type="compositionally biased region" description="Polar residues" evidence="7">
    <location>
        <begin position="358"/>
        <end position="372"/>
    </location>
</feature>
<dbReference type="GO" id="GO:0006260">
    <property type="term" value="P:DNA replication"/>
    <property type="evidence" value="ECO:0007669"/>
    <property type="project" value="UniProtKB-KW"/>
</dbReference>
<evidence type="ECO:0000313" key="15">
    <source>
        <dbReference type="RefSeq" id="XP_036357998.1"/>
    </source>
</evidence>
<dbReference type="RefSeq" id="XP_029634766.1">
    <property type="nucleotide sequence ID" value="XM_029778906.2"/>
</dbReference>
<dbReference type="Gene3D" id="1.10.8.1020">
    <property type="entry name" value="RecQ-mediated genome instability protein 1, N-terminal domain"/>
    <property type="match status" value="1"/>
</dbReference>
<organism evidence="11 12">
    <name type="scientific">Octopus sinensis</name>
    <name type="common">East Asian common octopus</name>
    <dbReference type="NCBI Taxonomy" id="2607531"/>
    <lineage>
        <taxon>Eukaryota</taxon>
        <taxon>Metazoa</taxon>
        <taxon>Spiralia</taxon>
        <taxon>Lophotrochozoa</taxon>
        <taxon>Mollusca</taxon>
        <taxon>Cephalopoda</taxon>
        <taxon>Coleoidea</taxon>
        <taxon>Octopodiformes</taxon>
        <taxon>Octopoda</taxon>
        <taxon>Incirrata</taxon>
        <taxon>Octopodidae</taxon>
        <taxon>Octopus</taxon>
    </lineage>
</organism>
<dbReference type="GO" id="GO:0031422">
    <property type="term" value="C:RecQ family helicase-topoisomerase III complex"/>
    <property type="evidence" value="ECO:0007669"/>
    <property type="project" value="TreeGrafter"/>
</dbReference>
<dbReference type="InterPro" id="IPR044881">
    <property type="entry name" value="RMI1_N_N_sf"/>
</dbReference>
<dbReference type="GO" id="GO:0016604">
    <property type="term" value="C:nuclear body"/>
    <property type="evidence" value="ECO:0007669"/>
    <property type="project" value="TreeGrafter"/>
</dbReference>
<evidence type="ECO:0000313" key="11">
    <source>
        <dbReference type="Proteomes" id="UP000515154"/>
    </source>
</evidence>
<dbReference type="InterPro" id="IPR032199">
    <property type="entry name" value="RMI1_C"/>
</dbReference>
<evidence type="ECO:0000256" key="4">
    <source>
        <dbReference type="ARBA" id="ARBA00022705"/>
    </source>
</evidence>
<feature type="compositionally biased region" description="Low complexity" evidence="7">
    <location>
        <begin position="421"/>
        <end position="430"/>
    </location>
</feature>
<dbReference type="RefSeq" id="XP_029634767.1">
    <property type="nucleotide sequence ID" value="XM_029778907.2"/>
</dbReference>
<comment type="similarity">
    <text evidence="2">Belongs to the RMI1 family.</text>
</comment>
<feature type="domain" description="RecQ-mediated genome instability protein 1 C-terminal OB-fold" evidence="9">
    <location>
        <begin position="466"/>
        <end position="603"/>
    </location>
</feature>
<dbReference type="Gene3D" id="2.40.50.770">
    <property type="entry name" value="RecQ-mediated genome instability protein Rmi1, C-terminal domain"/>
    <property type="match status" value="1"/>
</dbReference>
<evidence type="ECO:0000313" key="14">
    <source>
        <dbReference type="RefSeq" id="XP_036357997.1"/>
    </source>
</evidence>
<dbReference type="RefSeq" id="XP_036357997.1">
    <property type="nucleotide sequence ID" value="XM_036502104.1"/>
</dbReference>
<feature type="region of interest" description="Disordered" evidence="7">
    <location>
        <begin position="357"/>
        <end position="430"/>
    </location>
</feature>
<dbReference type="PANTHER" id="PTHR14790:SF15">
    <property type="entry name" value="RECQ-MEDIATED GENOME INSTABILITY PROTEIN 1"/>
    <property type="match status" value="1"/>
</dbReference>
<keyword evidence="5" id="KW-0539">Nucleus</keyword>
<evidence type="ECO:0000256" key="6">
    <source>
        <dbReference type="ARBA" id="ARBA00024977"/>
    </source>
</evidence>
<dbReference type="GO" id="GO:0000166">
    <property type="term" value="F:nucleotide binding"/>
    <property type="evidence" value="ECO:0007669"/>
    <property type="project" value="InterPro"/>
</dbReference>
<evidence type="ECO:0000259" key="10">
    <source>
        <dbReference type="Pfam" id="PF21000"/>
    </source>
</evidence>
<evidence type="ECO:0000256" key="2">
    <source>
        <dbReference type="ARBA" id="ARBA00006395"/>
    </source>
</evidence>
<dbReference type="PANTHER" id="PTHR14790">
    <property type="entry name" value="RECQ-MEDIATED GENOME INSTABILITY PROTEIN 1 RMI1"/>
    <property type="match status" value="1"/>
</dbReference>
<protein>
    <recommendedName>
        <fullName evidence="3">RecQ-mediated genome instability protein 1</fullName>
    </recommendedName>
</protein>
<keyword evidence="4" id="KW-0235">DNA replication</keyword>
<comment type="function">
    <text evidence="6">Essential component of the RMI complex, a complex that plays an important role in the processing of homologous recombination intermediates to limit DNA crossover formation in cells. Promotes TOP3A binding to double Holliday junctions (DHJ) and hence stimulates TOP3A-mediated dissolution. Required for BLM phosphorylation during mitosis. Within the BLM complex, required for BLM and TOP3A stability.</text>
</comment>
<dbReference type="InterPro" id="IPR049363">
    <property type="entry name" value="RMI1_N"/>
</dbReference>
<evidence type="ECO:0000256" key="1">
    <source>
        <dbReference type="ARBA" id="ARBA00004123"/>
    </source>
</evidence>